<accession>A0A7Z0D576</accession>
<comment type="caution">
    <text evidence="1">The sequence shown here is derived from an EMBL/GenBank/DDBJ whole genome shotgun (WGS) entry which is preliminary data.</text>
</comment>
<keyword evidence="1" id="KW-0456">Lyase</keyword>
<dbReference type="EMBL" id="JACBZP010000001">
    <property type="protein sequence ID" value="NYI69119.1"/>
    <property type="molecule type" value="Genomic_DNA"/>
</dbReference>
<dbReference type="RefSeq" id="WP_179429388.1">
    <property type="nucleotide sequence ID" value="NZ_JACBZP010000001.1"/>
</dbReference>
<dbReference type="AlphaFoldDB" id="A0A7Z0D576"/>
<protein>
    <submittedName>
        <fullName evidence="1">4,5-dihydroxyphthalate decarboxylase</fullName>
        <ecNumber evidence="1">4.1.1.55</ecNumber>
    </submittedName>
</protein>
<dbReference type="EC" id="4.1.1.55" evidence="1"/>
<dbReference type="Proteomes" id="UP000539111">
    <property type="component" value="Unassembled WGS sequence"/>
</dbReference>
<dbReference type="SUPFAM" id="SSF53850">
    <property type="entry name" value="Periplasmic binding protein-like II"/>
    <property type="match status" value="1"/>
</dbReference>
<dbReference type="GO" id="GO:0018796">
    <property type="term" value="F:4,5-dihydroxyphthalate decarboxylase activity"/>
    <property type="evidence" value="ECO:0007669"/>
    <property type="project" value="UniProtKB-EC"/>
</dbReference>
<keyword evidence="2" id="KW-1185">Reference proteome</keyword>
<name>A0A7Z0D576_9MICO</name>
<organism evidence="1 2">
    <name type="scientific">Spelaeicoccus albus</name>
    <dbReference type="NCBI Taxonomy" id="1280376"/>
    <lineage>
        <taxon>Bacteria</taxon>
        <taxon>Bacillati</taxon>
        <taxon>Actinomycetota</taxon>
        <taxon>Actinomycetes</taxon>
        <taxon>Micrococcales</taxon>
        <taxon>Brevibacteriaceae</taxon>
        <taxon>Spelaeicoccus</taxon>
    </lineage>
</organism>
<proteinExistence type="predicted"/>
<gene>
    <name evidence="1" type="ORF">BJY26_003425</name>
</gene>
<sequence>MNTKLTIAGGSHEQVAPLFDGRVTIDGVDATFESAPVITEIFRGMLEGNYDIAELGLTYFLRSFDHADPPFKALPIFPARNFRHSSVFVNTAAGVQTPKDLPGKTIGDFALWGNDASVWIKGILADEHGVTPDQSRWVVGGTNHPIPSFDWLPQPVPDGVDVHHAADGALLGDMLESGEIDALMTVDAPQAFMDGSTKIARLFPDYESVERDYYRRTGIFPQMHIVAVRPELIEQTDLLKSVYRGFAEAKELVQQQYRRGALKQHMDVITPWFSQLFDENRKLFGEDWWPYGLAANRTAIDTFLRYHYEQGLSKRLLTAEDIFVPEFLDT</sequence>
<evidence type="ECO:0000313" key="2">
    <source>
        <dbReference type="Proteomes" id="UP000539111"/>
    </source>
</evidence>
<reference evidence="1 2" key="1">
    <citation type="submission" date="2020-07" db="EMBL/GenBank/DDBJ databases">
        <title>Sequencing the genomes of 1000 actinobacteria strains.</title>
        <authorList>
            <person name="Klenk H.-P."/>
        </authorList>
    </citation>
    <scope>NUCLEOTIDE SEQUENCE [LARGE SCALE GENOMIC DNA]</scope>
    <source>
        <strain evidence="1 2">DSM 26341</strain>
    </source>
</reference>
<evidence type="ECO:0000313" key="1">
    <source>
        <dbReference type="EMBL" id="NYI69119.1"/>
    </source>
</evidence>